<sequence length="295" mass="32009">MTFGAPGRFPDVQSLPGGMPMTTFDLEPARIILAQEKKGDGMSDQEAAEAFATVVNCMIVDIIDLASSALGEKDRDVDKKAAEAINVVMDFMDHAAGLFEPFLVEGVEIKPVTYSGTLPRSKLDNLYATYASAVMTTENVTQDRIDMLQELFEIKDKKAEGLVQKKMMGSLMKMMKDPEAMKDLENGPMGEGMAEMMSAMGGMDGAGGLGMLGGGDGEVSPEEIKESVKLMKELVESGGVSKEEMDLVKEQFKAQYGMDIKEIIAQADSAEVKEQLGDQGEELIEMFKAILKQTE</sequence>
<dbReference type="EMBL" id="HBED01017624">
    <property type="protein sequence ID" value="CAD8308365.1"/>
    <property type="molecule type" value="Transcribed_RNA"/>
</dbReference>
<name>A0A6U2CVC5_9STRA</name>
<accession>A0A6U2CVC5</accession>
<reference evidence="1" key="1">
    <citation type="submission" date="2021-01" db="EMBL/GenBank/DDBJ databases">
        <authorList>
            <person name="Corre E."/>
            <person name="Pelletier E."/>
            <person name="Niang G."/>
            <person name="Scheremetjew M."/>
            <person name="Finn R."/>
            <person name="Kale V."/>
            <person name="Holt S."/>
            <person name="Cochrane G."/>
            <person name="Meng A."/>
            <person name="Brown T."/>
            <person name="Cohen L."/>
        </authorList>
    </citation>
    <scope>NUCLEOTIDE SEQUENCE</scope>
    <source>
        <strain evidence="1">CCMP147</strain>
    </source>
</reference>
<evidence type="ECO:0000313" key="2">
    <source>
        <dbReference type="EMBL" id="CAD8308365.1"/>
    </source>
</evidence>
<evidence type="ECO:0000313" key="1">
    <source>
        <dbReference type="EMBL" id="CAD8308364.1"/>
    </source>
</evidence>
<protein>
    <submittedName>
        <fullName evidence="1">Uncharacterized protein</fullName>
    </submittedName>
</protein>
<dbReference type="AlphaFoldDB" id="A0A6U2CVC5"/>
<dbReference type="EMBL" id="HBED01017623">
    <property type="protein sequence ID" value="CAD8308364.1"/>
    <property type="molecule type" value="Transcribed_RNA"/>
</dbReference>
<gene>
    <name evidence="1" type="ORF">TDUB1175_LOCUS8820</name>
    <name evidence="2" type="ORF">TDUB1175_LOCUS8821</name>
</gene>
<proteinExistence type="predicted"/>
<organism evidence="1">
    <name type="scientific">Pseudictyota dubia</name>
    <dbReference type="NCBI Taxonomy" id="2749911"/>
    <lineage>
        <taxon>Eukaryota</taxon>
        <taxon>Sar</taxon>
        <taxon>Stramenopiles</taxon>
        <taxon>Ochrophyta</taxon>
        <taxon>Bacillariophyta</taxon>
        <taxon>Mediophyceae</taxon>
        <taxon>Biddulphiophycidae</taxon>
        <taxon>Eupodiscales</taxon>
        <taxon>Odontellaceae</taxon>
        <taxon>Pseudictyota</taxon>
    </lineage>
</organism>